<comment type="caution">
    <text evidence="1">The sequence shown here is derived from an EMBL/GenBank/DDBJ whole genome shotgun (WGS) entry which is preliminary data.</text>
</comment>
<evidence type="ECO:0000313" key="1">
    <source>
        <dbReference type="EMBL" id="KAK4237011.1"/>
    </source>
</evidence>
<dbReference type="Proteomes" id="UP001303760">
    <property type="component" value="Unassembled WGS sequence"/>
</dbReference>
<proteinExistence type="predicted"/>
<protein>
    <submittedName>
        <fullName evidence="1">Uncharacterized protein</fullName>
    </submittedName>
</protein>
<reference evidence="1" key="1">
    <citation type="journal article" date="2023" name="Mol. Phylogenet. Evol.">
        <title>Genome-scale phylogeny and comparative genomics of the fungal order Sordariales.</title>
        <authorList>
            <person name="Hensen N."/>
            <person name="Bonometti L."/>
            <person name="Westerberg I."/>
            <person name="Brannstrom I.O."/>
            <person name="Guillou S."/>
            <person name="Cros-Aarteil S."/>
            <person name="Calhoun S."/>
            <person name="Haridas S."/>
            <person name="Kuo A."/>
            <person name="Mondo S."/>
            <person name="Pangilinan J."/>
            <person name="Riley R."/>
            <person name="LaButti K."/>
            <person name="Andreopoulos B."/>
            <person name="Lipzen A."/>
            <person name="Chen C."/>
            <person name="Yan M."/>
            <person name="Daum C."/>
            <person name="Ng V."/>
            <person name="Clum A."/>
            <person name="Steindorff A."/>
            <person name="Ohm R.A."/>
            <person name="Martin F."/>
            <person name="Silar P."/>
            <person name="Natvig D.O."/>
            <person name="Lalanne C."/>
            <person name="Gautier V."/>
            <person name="Ament-Velasquez S.L."/>
            <person name="Kruys A."/>
            <person name="Hutchinson M.I."/>
            <person name="Powell A.J."/>
            <person name="Barry K."/>
            <person name="Miller A.N."/>
            <person name="Grigoriev I.V."/>
            <person name="Debuchy R."/>
            <person name="Gladieux P."/>
            <person name="Hiltunen Thoren M."/>
            <person name="Johannesson H."/>
        </authorList>
    </citation>
    <scope>NUCLEOTIDE SEQUENCE</scope>
    <source>
        <strain evidence="1">CBS 532.94</strain>
    </source>
</reference>
<sequence>MPSYLGFALPFLPGPGEGENFLLSLELIPLNEPKPVLEMDLEPEELQEFTHLAKNLVTFHEEPPAPEPGDTNRSDIEWKAARFFGALFHFMIQHPAPPSFPWASRNLIAYAHTRLRQGHDGNSGITRCARALSPIVVHKTVCELVRCHFACMLRGDGDLGLVSCRPCQGELPRLSDADKERKRAELRELHRKIDMFLKREECRGYREQLLRREGWEIRS</sequence>
<evidence type="ECO:0000313" key="2">
    <source>
        <dbReference type="Proteomes" id="UP001303760"/>
    </source>
</evidence>
<keyword evidence="2" id="KW-1185">Reference proteome</keyword>
<name>A0AAN7C8S4_9PEZI</name>
<accession>A0AAN7C8S4</accession>
<reference evidence="1" key="2">
    <citation type="submission" date="2023-05" db="EMBL/GenBank/DDBJ databases">
        <authorList>
            <consortium name="Lawrence Berkeley National Laboratory"/>
            <person name="Steindorff A."/>
            <person name="Hensen N."/>
            <person name="Bonometti L."/>
            <person name="Westerberg I."/>
            <person name="Brannstrom I.O."/>
            <person name="Guillou S."/>
            <person name="Cros-Aarteil S."/>
            <person name="Calhoun S."/>
            <person name="Haridas S."/>
            <person name="Kuo A."/>
            <person name="Mondo S."/>
            <person name="Pangilinan J."/>
            <person name="Riley R."/>
            <person name="Labutti K."/>
            <person name="Andreopoulos B."/>
            <person name="Lipzen A."/>
            <person name="Chen C."/>
            <person name="Yanf M."/>
            <person name="Daum C."/>
            <person name="Ng V."/>
            <person name="Clum A."/>
            <person name="Ohm R."/>
            <person name="Martin F."/>
            <person name="Silar P."/>
            <person name="Natvig D."/>
            <person name="Lalanne C."/>
            <person name="Gautier V."/>
            <person name="Ament-Velasquez S.L."/>
            <person name="Kruys A."/>
            <person name="Hutchinson M.I."/>
            <person name="Powell A.J."/>
            <person name="Barry K."/>
            <person name="Miller A.N."/>
            <person name="Grigoriev I.V."/>
            <person name="Debuchy R."/>
            <person name="Gladieux P."/>
            <person name="Thoren M.H."/>
            <person name="Johannesson H."/>
        </authorList>
    </citation>
    <scope>NUCLEOTIDE SEQUENCE</scope>
    <source>
        <strain evidence="1">CBS 532.94</strain>
    </source>
</reference>
<organism evidence="1 2">
    <name type="scientific">Achaetomium macrosporum</name>
    <dbReference type="NCBI Taxonomy" id="79813"/>
    <lineage>
        <taxon>Eukaryota</taxon>
        <taxon>Fungi</taxon>
        <taxon>Dikarya</taxon>
        <taxon>Ascomycota</taxon>
        <taxon>Pezizomycotina</taxon>
        <taxon>Sordariomycetes</taxon>
        <taxon>Sordariomycetidae</taxon>
        <taxon>Sordariales</taxon>
        <taxon>Chaetomiaceae</taxon>
        <taxon>Achaetomium</taxon>
    </lineage>
</organism>
<gene>
    <name evidence="1" type="ORF">C8A03DRAFT_35050</name>
</gene>
<dbReference type="EMBL" id="MU860160">
    <property type="protein sequence ID" value="KAK4237011.1"/>
    <property type="molecule type" value="Genomic_DNA"/>
</dbReference>
<dbReference type="AlphaFoldDB" id="A0AAN7C8S4"/>